<gene>
    <name evidence="3" type="ORF">GCM10025866_02950</name>
</gene>
<dbReference type="Proteomes" id="UP001321498">
    <property type="component" value="Chromosome"/>
</dbReference>
<reference evidence="4" key="1">
    <citation type="journal article" date="2019" name="Int. J. Syst. Evol. Microbiol.">
        <title>The Global Catalogue of Microorganisms (GCM) 10K type strain sequencing project: providing services to taxonomists for standard genome sequencing and annotation.</title>
        <authorList>
            <consortium name="The Broad Institute Genomics Platform"/>
            <consortium name="The Broad Institute Genome Sequencing Center for Infectious Disease"/>
            <person name="Wu L."/>
            <person name="Ma J."/>
        </authorList>
    </citation>
    <scope>NUCLEOTIDE SEQUENCE [LARGE SCALE GENOMIC DNA]</scope>
    <source>
        <strain evidence="4">NBRC 108725</strain>
    </source>
</reference>
<organism evidence="3 4">
    <name type="scientific">Naasia aerilata</name>
    <dbReference type="NCBI Taxonomy" id="1162966"/>
    <lineage>
        <taxon>Bacteria</taxon>
        <taxon>Bacillati</taxon>
        <taxon>Actinomycetota</taxon>
        <taxon>Actinomycetes</taxon>
        <taxon>Micrococcales</taxon>
        <taxon>Microbacteriaceae</taxon>
        <taxon>Naasia</taxon>
    </lineage>
</organism>
<feature type="transmembrane region" description="Helical" evidence="2">
    <location>
        <begin position="166"/>
        <end position="188"/>
    </location>
</feature>
<protein>
    <recommendedName>
        <fullName evidence="5">ABC-2 type transport system permease protein</fullName>
    </recommendedName>
</protein>
<dbReference type="EMBL" id="AP027731">
    <property type="protein sequence ID" value="BDZ44386.1"/>
    <property type="molecule type" value="Genomic_DNA"/>
</dbReference>
<keyword evidence="2" id="KW-0472">Membrane</keyword>
<dbReference type="RefSeq" id="WP_286277852.1">
    <property type="nucleotide sequence ID" value="NZ_AP027731.1"/>
</dbReference>
<feature type="transmembrane region" description="Helical" evidence="2">
    <location>
        <begin position="94"/>
        <end position="122"/>
    </location>
</feature>
<name>A0ABM8G881_9MICO</name>
<feature type="region of interest" description="Disordered" evidence="1">
    <location>
        <begin position="198"/>
        <end position="232"/>
    </location>
</feature>
<evidence type="ECO:0000256" key="1">
    <source>
        <dbReference type="SAM" id="MobiDB-lite"/>
    </source>
</evidence>
<keyword evidence="4" id="KW-1185">Reference proteome</keyword>
<evidence type="ECO:0000313" key="4">
    <source>
        <dbReference type="Proteomes" id="UP001321498"/>
    </source>
</evidence>
<evidence type="ECO:0000256" key="2">
    <source>
        <dbReference type="SAM" id="Phobius"/>
    </source>
</evidence>
<feature type="transmembrane region" description="Helical" evidence="2">
    <location>
        <begin position="128"/>
        <end position="159"/>
    </location>
</feature>
<feature type="transmembrane region" description="Helical" evidence="2">
    <location>
        <begin position="54"/>
        <end position="73"/>
    </location>
</feature>
<evidence type="ECO:0000313" key="3">
    <source>
        <dbReference type="EMBL" id="BDZ44386.1"/>
    </source>
</evidence>
<keyword evidence="2" id="KW-0812">Transmembrane</keyword>
<accession>A0ABM8G881</accession>
<feature type="transmembrane region" description="Helical" evidence="2">
    <location>
        <begin position="20"/>
        <end position="42"/>
    </location>
</feature>
<keyword evidence="2" id="KW-1133">Transmembrane helix</keyword>
<sequence length="232" mass="24149">MRLKLRLLVNSFKRSPWQVVGLVLAVLYGFGVAVLGVALLIGLRFADAELARNATVLGGSLIVLGFLLVPLAFGVDDTLDPRRFSLYGIPNTRLATALAVTALISVPSAALALIALASIVTWSRDPGIFLLGVISAPLVLATCVLAARVSTSVAAFLLATRRAREFMAVVAILALVLISPVIVVLSSIDWAADGERQVAGSRTSSPGRLSAPHGRSRATSRPGGRAPASCTS</sequence>
<evidence type="ECO:0008006" key="5">
    <source>
        <dbReference type="Google" id="ProtNLM"/>
    </source>
</evidence>
<proteinExistence type="predicted"/>